<comment type="caution">
    <text evidence="3">The sequence shown here is derived from an EMBL/GenBank/DDBJ whole genome shotgun (WGS) entry which is preliminary data.</text>
</comment>
<dbReference type="SUPFAM" id="SSF48264">
    <property type="entry name" value="Cytochrome P450"/>
    <property type="match status" value="1"/>
</dbReference>
<dbReference type="GO" id="GO:0020037">
    <property type="term" value="F:heme binding"/>
    <property type="evidence" value="ECO:0007669"/>
    <property type="project" value="InterPro"/>
</dbReference>
<comment type="similarity">
    <text evidence="1 2">Belongs to the cytochrome P450 family.</text>
</comment>
<dbReference type="GO" id="GO:0016705">
    <property type="term" value="F:oxidoreductase activity, acting on paired donors, with incorporation or reduction of molecular oxygen"/>
    <property type="evidence" value="ECO:0007669"/>
    <property type="project" value="InterPro"/>
</dbReference>
<organism evidence="3 4">
    <name type="scientific">Novosphingobium chloroacetimidivorans</name>
    <dbReference type="NCBI Taxonomy" id="1428314"/>
    <lineage>
        <taxon>Bacteria</taxon>
        <taxon>Pseudomonadati</taxon>
        <taxon>Pseudomonadota</taxon>
        <taxon>Alphaproteobacteria</taxon>
        <taxon>Sphingomonadales</taxon>
        <taxon>Sphingomonadaceae</taxon>
        <taxon>Novosphingobium</taxon>
    </lineage>
</organism>
<evidence type="ECO:0000256" key="1">
    <source>
        <dbReference type="ARBA" id="ARBA00010617"/>
    </source>
</evidence>
<dbReference type="GO" id="GO:0005506">
    <property type="term" value="F:iron ion binding"/>
    <property type="evidence" value="ECO:0007669"/>
    <property type="project" value="InterPro"/>
</dbReference>
<dbReference type="PROSITE" id="PS00086">
    <property type="entry name" value="CYTOCHROME_P450"/>
    <property type="match status" value="1"/>
</dbReference>
<dbReference type="PANTHER" id="PTHR46696:SF1">
    <property type="entry name" value="CYTOCHROME P450 YJIB-RELATED"/>
    <property type="match status" value="1"/>
</dbReference>
<sequence>MADELIGRFPASGSVEFIGDYANPLATLIITELLGIPAEDRPIFLEAFGQGTPAEIGASVADIANNPLVAMGMRIAGYIAERRAEPREDLLTQLALSRFPDGSEPTLEEAARVACFLFGAGQDTTVKLLGNSLRLLAERQDLQAKVRAEPTRVPDFVEEMLRYEGSIRASHRLCQRSTEVCGYPIQAGTTVWIANLAVNRDPRRFADPNTFDMDRPKLREHLAFGRGTHTCAGAPLARAETRLSLELLLERFATITVDEGRHGPEGARVFHYENSYVLRGLSELHLRLEEAR</sequence>
<proteinExistence type="inferred from homology"/>
<dbReference type="Gene3D" id="1.10.630.10">
    <property type="entry name" value="Cytochrome P450"/>
    <property type="match status" value="1"/>
</dbReference>
<gene>
    <name evidence="3" type="ORF">HNO88_002075</name>
</gene>
<dbReference type="Pfam" id="PF00067">
    <property type="entry name" value="p450"/>
    <property type="match status" value="1"/>
</dbReference>
<name>A0A7W7K9L0_9SPHN</name>
<reference evidence="3 4" key="1">
    <citation type="submission" date="2020-08" db="EMBL/GenBank/DDBJ databases">
        <title>Functional genomics of gut bacteria from endangered species of beetles.</title>
        <authorList>
            <person name="Carlos-Shanley C."/>
        </authorList>
    </citation>
    <scope>NUCLEOTIDE SEQUENCE [LARGE SCALE GENOMIC DNA]</scope>
    <source>
        <strain evidence="3 4">S00245</strain>
    </source>
</reference>
<keyword evidence="2" id="KW-0560">Oxidoreductase</keyword>
<keyword evidence="2" id="KW-0408">Iron</keyword>
<protein>
    <submittedName>
        <fullName evidence="3">Cytochrome P450</fullName>
    </submittedName>
</protein>
<dbReference type="PANTHER" id="PTHR46696">
    <property type="entry name" value="P450, PUTATIVE (EUROFUNG)-RELATED"/>
    <property type="match status" value="1"/>
</dbReference>
<keyword evidence="4" id="KW-1185">Reference proteome</keyword>
<dbReference type="InterPro" id="IPR001128">
    <property type="entry name" value="Cyt_P450"/>
</dbReference>
<keyword evidence="2" id="KW-0479">Metal-binding</keyword>
<dbReference type="Proteomes" id="UP000555448">
    <property type="component" value="Unassembled WGS sequence"/>
</dbReference>
<dbReference type="PRINTS" id="PR00359">
    <property type="entry name" value="BP450"/>
</dbReference>
<evidence type="ECO:0000313" key="4">
    <source>
        <dbReference type="Proteomes" id="UP000555448"/>
    </source>
</evidence>
<accession>A0A7W7K9L0</accession>
<evidence type="ECO:0000313" key="3">
    <source>
        <dbReference type="EMBL" id="MBB4858749.1"/>
    </source>
</evidence>
<dbReference type="InterPro" id="IPR017972">
    <property type="entry name" value="Cyt_P450_CS"/>
</dbReference>
<keyword evidence="2" id="KW-0349">Heme</keyword>
<evidence type="ECO:0000256" key="2">
    <source>
        <dbReference type="RuleBase" id="RU000461"/>
    </source>
</evidence>
<dbReference type="InterPro" id="IPR036396">
    <property type="entry name" value="Cyt_P450_sf"/>
</dbReference>
<dbReference type="InterPro" id="IPR002397">
    <property type="entry name" value="Cyt_P450_B"/>
</dbReference>
<dbReference type="GO" id="GO:0004497">
    <property type="term" value="F:monooxygenase activity"/>
    <property type="evidence" value="ECO:0007669"/>
    <property type="project" value="UniProtKB-KW"/>
</dbReference>
<dbReference type="EMBL" id="JACHLR010000007">
    <property type="protein sequence ID" value="MBB4858749.1"/>
    <property type="molecule type" value="Genomic_DNA"/>
</dbReference>
<dbReference type="AlphaFoldDB" id="A0A7W7K9L0"/>
<keyword evidence="2" id="KW-0503">Monooxygenase</keyword>